<keyword evidence="5" id="KW-1185">Reference proteome</keyword>
<dbReference type="SMART" id="SM00248">
    <property type="entry name" value="ANK"/>
    <property type="match status" value="2"/>
</dbReference>
<dbReference type="EMBL" id="LGRX02030514">
    <property type="protein sequence ID" value="KAK3245589.1"/>
    <property type="molecule type" value="Genomic_DNA"/>
</dbReference>
<keyword evidence="1" id="KW-0677">Repeat</keyword>
<name>A0AAE0EZ64_9CHLO</name>
<dbReference type="Gene3D" id="1.25.40.20">
    <property type="entry name" value="Ankyrin repeat-containing domain"/>
    <property type="match status" value="1"/>
</dbReference>
<evidence type="ECO:0000313" key="5">
    <source>
        <dbReference type="Proteomes" id="UP001190700"/>
    </source>
</evidence>
<organism evidence="4 5">
    <name type="scientific">Cymbomonas tetramitiformis</name>
    <dbReference type="NCBI Taxonomy" id="36881"/>
    <lineage>
        <taxon>Eukaryota</taxon>
        <taxon>Viridiplantae</taxon>
        <taxon>Chlorophyta</taxon>
        <taxon>Pyramimonadophyceae</taxon>
        <taxon>Pyramimonadales</taxon>
        <taxon>Pyramimonadaceae</taxon>
        <taxon>Cymbomonas</taxon>
    </lineage>
</organism>
<dbReference type="Pfam" id="PF12796">
    <property type="entry name" value="Ank_2"/>
    <property type="match status" value="1"/>
</dbReference>
<sequence>MSHTYEEQEDYDSDQQAEIEYEAQKEPDSCTLTFTGISGVEYSVCIKSEFDPECKWIANVEADVTASGNSVGALRGSVFNRWSIKGENFHGLMDEPSQEICDMALALFTKNGQLKAQHRGTFGKEIDCTKPKHHLLYLAEIELEPAVYVEVIGPFLQKLQSTSGEPSDSDDVQDLARVRFHHPHDIEAYVAKSDEMRKARRMRERTHFNFVVTEDDSRFSGFEANAFRRTGFRRIGATNFFGCCTDRTHACWNTEEPDLEPAFPTPQPVQQTENSLNIQLRKAATGGIWGPAPWNPEEETLLSHGPCNISEIKKLVALGASIQHSVALFKAVANTHLEALEVLQELGGDINLQDDQGNTPLHVAAMLENEPAIAKLIALGANASPLNRARETPAQALQAKMKSDREFASSFGVFRSHSEKSLRCLQLLNITAALQPPAANPSASSFAANTRPSIEPRLQSGWGCTCAECISGWFSPRMHFRLKICAEVSADIITDSINEANFQRGRPLSREDADVYLLDSHVPMQVIQEGYYKSFAQGFQQCFRAMHALLVQGVAPTPALIQKKLSSGGWFDENRGAVQHYLDRGGTPDHALDALLTRSKEENEATGDGSFEDVPDFAAQLACLPECDNDDDYELLRARLLPASGRFGQGSAPLEQM</sequence>
<dbReference type="Proteomes" id="UP001190700">
    <property type="component" value="Unassembled WGS sequence"/>
</dbReference>
<evidence type="ECO:0000256" key="1">
    <source>
        <dbReference type="ARBA" id="ARBA00022737"/>
    </source>
</evidence>
<dbReference type="InterPro" id="IPR002110">
    <property type="entry name" value="Ankyrin_rpt"/>
</dbReference>
<keyword evidence="2 3" id="KW-0040">ANK repeat</keyword>
<reference evidence="4 5" key="1">
    <citation type="journal article" date="2015" name="Genome Biol. Evol.">
        <title>Comparative Genomics of a Bacterivorous Green Alga Reveals Evolutionary Causalities and Consequences of Phago-Mixotrophic Mode of Nutrition.</title>
        <authorList>
            <person name="Burns J.A."/>
            <person name="Paasch A."/>
            <person name="Narechania A."/>
            <person name="Kim E."/>
        </authorList>
    </citation>
    <scope>NUCLEOTIDE SEQUENCE [LARGE SCALE GENOMIC DNA]</scope>
    <source>
        <strain evidence="4 5">PLY_AMNH</strain>
    </source>
</reference>
<dbReference type="PANTHER" id="PTHR24171">
    <property type="entry name" value="ANKYRIN REPEAT DOMAIN-CONTAINING PROTEIN 39-RELATED"/>
    <property type="match status" value="1"/>
</dbReference>
<dbReference type="AlphaFoldDB" id="A0AAE0EZ64"/>
<protein>
    <submittedName>
        <fullName evidence="4">Uncharacterized protein</fullName>
    </submittedName>
</protein>
<accession>A0AAE0EZ64</accession>
<dbReference type="PROSITE" id="PS50088">
    <property type="entry name" value="ANK_REPEAT"/>
    <property type="match status" value="1"/>
</dbReference>
<dbReference type="PROSITE" id="PS50297">
    <property type="entry name" value="ANK_REP_REGION"/>
    <property type="match status" value="1"/>
</dbReference>
<evidence type="ECO:0000256" key="3">
    <source>
        <dbReference type="PROSITE-ProRule" id="PRU00023"/>
    </source>
</evidence>
<evidence type="ECO:0000256" key="2">
    <source>
        <dbReference type="ARBA" id="ARBA00023043"/>
    </source>
</evidence>
<feature type="repeat" description="ANK" evidence="3">
    <location>
        <begin position="356"/>
        <end position="388"/>
    </location>
</feature>
<proteinExistence type="predicted"/>
<gene>
    <name evidence="4" type="ORF">CYMTET_44850</name>
</gene>
<dbReference type="SUPFAM" id="SSF48403">
    <property type="entry name" value="Ankyrin repeat"/>
    <property type="match status" value="1"/>
</dbReference>
<dbReference type="InterPro" id="IPR036770">
    <property type="entry name" value="Ankyrin_rpt-contain_sf"/>
</dbReference>
<evidence type="ECO:0000313" key="4">
    <source>
        <dbReference type="EMBL" id="KAK3245589.1"/>
    </source>
</evidence>
<comment type="caution">
    <text evidence="4">The sequence shown here is derived from an EMBL/GenBank/DDBJ whole genome shotgun (WGS) entry which is preliminary data.</text>
</comment>
<dbReference type="PANTHER" id="PTHR24171:SF9">
    <property type="entry name" value="ANKYRIN REPEAT DOMAIN-CONTAINING PROTEIN 39"/>
    <property type="match status" value="1"/>
</dbReference>